<gene>
    <name evidence="1" type="ORF">EVAR_17376_1</name>
</gene>
<dbReference type="Proteomes" id="UP000299102">
    <property type="component" value="Unassembled WGS sequence"/>
</dbReference>
<evidence type="ECO:0000313" key="1">
    <source>
        <dbReference type="EMBL" id="GBP50115.1"/>
    </source>
</evidence>
<organism evidence="1 2">
    <name type="scientific">Eumeta variegata</name>
    <name type="common">Bagworm moth</name>
    <name type="synonym">Eumeta japonica</name>
    <dbReference type="NCBI Taxonomy" id="151549"/>
    <lineage>
        <taxon>Eukaryota</taxon>
        <taxon>Metazoa</taxon>
        <taxon>Ecdysozoa</taxon>
        <taxon>Arthropoda</taxon>
        <taxon>Hexapoda</taxon>
        <taxon>Insecta</taxon>
        <taxon>Pterygota</taxon>
        <taxon>Neoptera</taxon>
        <taxon>Endopterygota</taxon>
        <taxon>Lepidoptera</taxon>
        <taxon>Glossata</taxon>
        <taxon>Ditrysia</taxon>
        <taxon>Tineoidea</taxon>
        <taxon>Psychidae</taxon>
        <taxon>Oiketicinae</taxon>
        <taxon>Eumeta</taxon>
    </lineage>
</organism>
<protein>
    <submittedName>
        <fullName evidence="1">Uncharacterized protein</fullName>
    </submittedName>
</protein>
<dbReference type="AlphaFoldDB" id="A0A4C1WJ29"/>
<dbReference type="EMBL" id="BGZK01000558">
    <property type="protein sequence ID" value="GBP50115.1"/>
    <property type="molecule type" value="Genomic_DNA"/>
</dbReference>
<proteinExistence type="predicted"/>
<name>A0A4C1WJ29_EUMVA</name>
<evidence type="ECO:0000313" key="2">
    <source>
        <dbReference type="Proteomes" id="UP000299102"/>
    </source>
</evidence>
<sequence>MVGIEPGAFLWALNVCALNALKRRVTTAFARGKRACEYLEGRCSSPSMDTRTSREVITDDAADLFVRNKICNRWANGPMEGGVGYRSSQSLEETERWKLILHMYIL</sequence>
<reference evidence="1 2" key="1">
    <citation type="journal article" date="2019" name="Commun. Biol.">
        <title>The bagworm genome reveals a unique fibroin gene that provides high tensile strength.</title>
        <authorList>
            <person name="Kono N."/>
            <person name="Nakamura H."/>
            <person name="Ohtoshi R."/>
            <person name="Tomita M."/>
            <person name="Numata K."/>
            <person name="Arakawa K."/>
        </authorList>
    </citation>
    <scope>NUCLEOTIDE SEQUENCE [LARGE SCALE GENOMIC DNA]</scope>
</reference>
<keyword evidence="2" id="KW-1185">Reference proteome</keyword>
<comment type="caution">
    <text evidence="1">The sequence shown here is derived from an EMBL/GenBank/DDBJ whole genome shotgun (WGS) entry which is preliminary data.</text>
</comment>
<accession>A0A4C1WJ29</accession>